<dbReference type="InterPro" id="IPR031925">
    <property type="entry name" value="TBCC_N"/>
</dbReference>
<feature type="domain" description="Tubulin-specific chaperone C N-terminal" evidence="4">
    <location>
        <begin position="76"/>
        <end position="179"/>
    </location>
</feature>
<gene>
    <name evidence="5" type="ORF">JKP88DRAFT_287256</name>
</gene>
<dbReference type="PANTHER" id="PTHR15139">
    <property type="entry name" value="TUBULIN FOLDING COFACTOR C"/>
    <property type="match status" value="1"/>
</dbReference>
<dbReference type="InterPro" id="IPR027684">
    <property type="entry name" value="TBCC"/>
</dbReference>
<evidence type="ECO:0000256" key="2">
    <source>
        <dbReference type="ARBA" id="ARBA00022490"/>
    </source>
</evidence>
<feature type="coiled-coil region" evidence="3">
    <location>
        <begin position="6"/>
        <end position="33"/>
    </location>
</feature>
<dbReference type="AlphaFoldDB" id="A0A836CKL6"/>
<name>A0A836CKL6_9STRA</name>
<evidence type="ECO:0000256" key="3">
    <source>
        <dbReference type="SAM" id="Coils"/>
    </source>
</evidence>
<organism evidence="5 6">
    <name type="scientific">Tribonema minus</name>
    <dbReference type="NCBI Taxonomy" id="303371"/>
    <lineage>
        <taxon>Eukaryota</taxon>
        <taxon>Sar</taxon>
        <taxon>Stramenopiles</taxon>
        <taxon>Ochrophyta</taxon>
        <taxon>PX clade</taxon>
        <taxon>Xanthophyceae</taxon>
        <taxon>Tribonematales</taxon>
        <taxon>Tribonemataceae</taxon>
        <taxon>Tribonema</taxon>
    </lineage>
</organism>
<keyword evidence="3" id="KW-0175">Coiled coil</keyword>
<dbReference type="Proteomes" id="UP000664859">
    <property type="component" value="Unassembled WGS sequence"/>
</dbReference>
<dbReference type="InterPro" id="IPR038397">
    <property type="entry name" value="TBCC_N_sf"/>
</dbReference>
<keyword evidence="2" id="KW-0963">Cytoplasm</keyword>
<reference evidence="5" key="1">
    <citation type="submission" date="2021-02" db="EMBL/GenBank/DDBJ databases">
        <title>First Annotated Genome of the Yellow-green Alga Tribonema minus.</title>
        <authorList>
            <person name="Mahan K.M."/>
        </authorList>
    </citation>
    <scope>NUCLEOTIDE SEQUENCE</scope>
    <source>
        <strain evidence="5">UTEX B ZZ1240</strain>
    </source>
</reference>
<evidence type="ECO:0000313" key="6">
    <source>
        <dbReference type="Proteomes" id="UP000664859"/>
    </source>
</evidence>
<accession>A0A836CKL6</accession>
<evidence type="ECO:0000256" key="1">
    <source>
        <dbReference type="ARBA" id="ARBA00004496"/>
    </source>
</evidence>
<evidence type="ECO:0000259" key="4">
    <source>
        <dbReference type="Pfam" id="PF16752"/>
    </source>
</evidence>
<dbReference type="EMBL" id="JAFCMP010000064">
    <property type="protein sequence ID" value="KAG5188768.1"/>
    <property type="molecule type" value="Genomic_DNA"/>
</dbReference>
<dbReference type="Pfam" id="PF16752">
    <property type="entry name" value="TBCC_N"/>
    <property type="match status" value="1"/>
</dbReference>
<sequence length="189" mass="20473">MVFVKIEQLEQQRQRLREQRESATAEAAKLREEQAFSTQKIEQPELPDLQINKLEEQVAKSGLGYKLGGAREDGEANGGESHMAESVTAFWLDFNDKHQALCSAVDALKAEHAVGSAAVDTAAVNAQLDALVADAQQLQAITAAAAIFLPAYDVRRAGEEAANALAEVEAARGVLVPRKKFSFKAKAKR</sequence>
<dbReference type="PANTHER" id="PTHR15139:SF0">
    <property type="entry name" value="TUBULIN-SPECIFIC CHAPERONE C"/>
    <property type="match status" value="1"/>
</dbReference>
<dbReference type="GO" id="GO:0007023">
    <property type="term" value="P:post-chaperonin tubulin folding pathway"/>
    <property type="evidence" value="ECO:0007669"/>
    <property type="project" value="InterPro"/>
</dbReference>
<dbReference type="GO" id="GO:0005737">
    <property type="term" value="C:cytoplasm"/>
    <property type="evidence" value="ECO:0007669"/>
    <property type="project" value="UniProtKB-SubCell"/>
</dbReference>
<keyword evidence="6" id="KW-1185">Reference proteome</keyword>
<comment type="subcellular location">
    <subcellularLocation>
        <location evidence="1">Cytoplasm</location>
    </subcellularLocation>
</comment>
<dbReference type="GO" id="GO:0007021">
    <property type="term" value="P:tubulin complex assembly"/>
    <property type="evidence" value="ECO:0007669"/>
    <property type="project" value="TreeGrafter"/>
</dbReference>
<proteinExistence type="predicted"/>
<evidence type="ECO:0000313" key="5">
    <source>
        <dbReference type="EMBL" id="KAG5188768.1"/>
    </source>
</evidence>
<dbReference type="Gene3D" id="1.20.58.1250">
    <property type="entry name" value="Tubulin Binding Cofactor C, N-terminal domain"/>
    <property type="match status" value="1"/>
</dbReference>
<dbReference type="GO" id="GO:0015631">
    <property type="term" value="F:tubulin binding"/>
    <property type="evidence" value="ECO:0007669"/>
    <property type="project" value="InterPro"/>
</dbReference>
<comment type="caution">
    <text evidence="5">The sequence shown here is derived from an EMBL/GenBank/DDBJ whole genome shotgun (WGS) entry which is preliminary data.</text>
</comment>
<protein>
    <recommendedName>
        <fullName evidence="4">Tubulin-specific chaperone C N-terminal domain-containing protein</fullName>
    </recommendedName>
</protein>